<dbReference type="EMBL" id="CP033896">
    <property type="protein sequence ID" value="AZA13027.1"/>
    <property type="molecule type" value="Genomic_DNA"/>
</dbReference>
<organism evidence="4 5">
    <name type="scientific">Corynebacterium choanae</name>
    <dbReference type="NCBI Taxonomy" id="1862358"/>
    <lineage>
        <taxon>Bacteria</taxon>
        <taxon>Bacillati</taxon>
        <taxon>Actinomycetota</taxon>
        <taxon>Actinomycetes</taxon>
        <taxon>Mycobacteriales</taxon>
        <taxon>Corynebacteriaceae</taxon>
        <taxon>Corynebacterium</taxon>
    </lineage>
</organism>
<dbReference type="Pfam" id="PF00588">
    <property type="entry name" value="SpoU_methylase"/>
    <property type="match status" value="1"/>
</dbReference>
<dbReference type="GO" id="GO:0008173">
    <property type="term" value="F:RNA methyltransferase activity"/>
    <property type="evidence" value="ECO:0007669"/>
    <property type="project" value="InterPro"/>
</dbReference>
<keyword evidence="2 4" id="KW-0808">Transferase</keyword>
<reference evidence="4 5" key="1">
    <citation type="submission" date="2018-11" db="EMBL/GenBank/DDBJ databases">
        <authorList>
            <person name="Kleinhagauer T."/>
            <person name="Glaeser S.P."/>
            <person name="Spergser J."/>
            <person name="Ruckert C."/>
            <person name="Kaempfer P."/>
            <person name="Busse H.-J."/>
        </authorList>
    </citation>
    <scope>NUCLEOTIDE SEQUENCE [LARGE SCALE GENOMIC DNA]</scope>
    <source>
        <strain evidence="4 5">200CH</strain>
    </source>
</reference>
<evidence type="ECO:0000259" key="3">
    <source>
        <dbReference type="Pfam" id="PF00588"/>
    </source>
</evidence>
<dbReference type="Proteomes" id="UP000269019">
    <property type="component" value="Chromosome"/>
</dbReference>
<feature type="domain" description="tRNA/rRNA methyltransferase SpoU type" evidence="3">
    <location>
        <begin position="164"/>
        <end position="315"/>
    </location>
</feature>
<dbReference type="OrthoDB" id="3190829at2"/>
<dbReference type="InterPro" id="IPR051259">
    <property type="entry name" value="rRNA_Methyltransferase"/>
</dbReference>
<dbReference type="GO" id="GO:0003723">
    <property type="term" value="F:RNA binding"/>
    <property type="evidence" value="ECO:0007669"/>
    <property type="project" value="InterPro"/>
</dbReference>
<keyword evidence="5" id="KW-1185">Reference proteome</keyword>
<dbReference type="CDD" id="cd18095">
    <property type="entry name" value="SpoU-like_rRNA-MTase"/>
    <property type="match status" value="1"/>
</dbReference>
<dbReference type="Gene3D" id="3.40.1280.10">
    <property type="match status" value="1"/>
</dbReference>
<dbReference type="SUPFAM" id="SSF75217">
    <property type="entry name" value="alpha/beta knot"/>
    <property type="match status" value="1"/>
</dbReference>
<protein>
    <submittedName>
        <fullName evidence="4">TrmH family tRNA/rRNA methyltransferase</fullName>
        <ecNumber evidence="4">2.1.1.-</ecNumber>
    </submittedName>
</protein>
<dbReference type="InterPro" id="IPR029026">
    <property type="entry name" value="tRNA_m1G_MTases_N"/>
</dbReference>
<evidence type="ECO:0000256" key="2">
    <source>
        <dbReference type="ARBA" id="ARBA00022679"/>
    </source>
</evidence>
<dbReference type="PANTHER" id="PTHR43191">
    <property type="entry name" value="RRNA METHYLTRANSFERASE 3"/>
    <property type="match status" value="1"/>
</dbReference>
<name>A0A3G6J4S7_9CORY</name>
<dbReference type="GO" id="GO:0032259">
    <property type="term" value="P:methylation"/>
    <property type="evidence" value="ECO:0007669"/>
    <property type="project" value="UniProtKB-KW"/>
</dbReference>
<dbReference type="AlphaFoldDB" id="A0A3G6J4S7"/>
<dbReference type="GO" id="GO:0006396">
    <property type="term" value="P:RNA processing"/>
    <property type="evidence" value="ECO:0007669"/>
    <property type="project" value="InterPro"/>
</dbReference>
<dbReference type="PANTHER" id="PTHR43191:SF12">
    <property type="entry name" value="RRNA METHYLASE"/>
    <property type="match status" value="1"/>
</dbReference>
<accession>A0A3G6J4S7</accession>
<dbReference type="InterPro" id="IPR001537">
    <property type="entry name" value="SpoU_MeTrfase"/>
</dbReference>
<evidence type="ECO:0000313" key="4">
    <source>
        <dbReference type="EMBL" id="AZA13027.1"/>
    </source>
</evidence>
<dbReference type="InterPro" id="IPR029028">
    <property type="entry name" value="Alpha/beta_knot_MTases"/>
</dbReference>
<gene>
    <name evidence="4" type="ORF">CCHOA_03070</name>
</gene>
<evidence type="ECO:0000256" key="1">
    <source>
        <dbReference type="ARBA" id="ARBA00022603"/>
    </source>
</evidence>
<sequence length="323" mass="33914">MRLDCRLAQLCGASPVDPQCSDALWPVGLVCAVAYNSVVLAPIPIDDPLDPRLDDIRSLNSSDRRPDLPGGKGLVIAEGTLVGGRLLQSRCALSSVVGVPGKLERLLADPVAAAKLTEATVPVYSVSREVLAQAVGFDVHRGLLITAHRPKALDPADIIATARTVVVCEGVGDHENIGAIFRNAAGLGVDGVLFGAGCADPLYRRSVRVSMGHVLTIPFAHFHPRPTTWQRDLAGLTAAGFRIVSLTPNPQMPLLREALVDSDGAPFAKIALMVGAEGPGLSEHAMRASDIRARIPMAAGTDSLNVATAAAIALYERQRSLLG</sequence>
<dbReference type="KEGG" id="ccho:CCHOA_03070"/>
<evidence type="ECO:0000313" key="5">
    <source>
        <dbReference type="Proteomes" id="UP000269019"/>
    </source>
</evidence>
<dbReference type="SUPFAM" id="SSF55315">
    <property type="entry name" value="L30e-like"/>
    <property type="match status" value="1"/>
</dbReference>
<keyword evidence="1 4" id="KW-0489">Methyltransferase</keyword>
<proteinExistence type="predicted"/>
<dbReference type="EC" id="2.1.1.-" evidence="4"/>
<dbReference type="InterPro" id="IPR029064">
    <property type="entry name" value="Ribosomal_eL30-like_sf"/>
</dbReference>